<dbReference type="AlphaFoldDB" id="A0A8X6GJP9"/>
<dbReference type="EMBL" id="BMAO01020558">
    <property type="protein sequence ID" value="GFQ68349.1"/>
    <property type="molecule type" value="Genomic_DNA"/>
</dbReference>
<dbReference type="Proteomes" id="UP000887116">
    <property type="component" value="Unassembled WGS sequence"/>
</dbReference>
<sequence>QMDTYIRLERNDGKFSSRKELFVKPDEETCKPWDYL</sequence>
<comment type="caution">
    <text evidence="1">The sequence shown here is derived from an EMBL/GenBank/DDBJ whole genome shotgun (WGS) entry which is preliminary data.</text>
</comment>
<keyword evidence="2" id="KW-1185">Reference proteome</keyword>
<evidence type="ECO:0000313" key="2">
    <source>
        <dbReference type="Proteomes" id="UP000887116"/>
    </source>
</evidence>
<reference evidence="1" key="1">
    <citation type="submission" date="2020-07" db="EMBL/GenBank/DDBJ databases">
        <title>Multicomponent nature underlies the extraordinary mechanical properties of spider dragline silk.</title>
        <authorList>
            <person name="Kono N."/>
            <person name="Nakamura H."/>
            <person name="Mori M."/>
            <person name="Yoshida Y."/>
            <person name="Ohtoshi R."/>
            <person name="Malay A.D."/>
            <person name="Moran D.A.P."/>
            <person name="Tomita M."/>
            <person name="Numata K."/>
            <person name="Arakawa K."/>
        </authorList>
    </citation>
    <scope>NUCLEOTIDE SEQUENCE</scope>
</reference>
<accession>A0A8X6GJP9</accession>
<evidence type="ECO:0000313" key="1">
    <source>
        <dbReference type="EMBL" id="GFQ68349.1"/>
    </source>
</evidence>
<proteinExistence type="predicted"/>
<name>A0A8X6GJP9_TRICU</name>
<organism evidence="1 2">
    <name type="scientific">Trichonephila clavata</name>
    <name type="common">Joro spider</name>
    <name type="synonym">Nephila clavata</name>
    <dbReference type="NCBI Taxonomy" id="2740835"/>
    <lineage>
        <taxon>Eukaryota</taxon>
        <taxon>Metazoa</taxon>
        <taxon>Ecdysozoa</taxon>
        <taxon>Arthropoda</taxon>
        <taxon>Chelicerata</taxon>
        <taxon>Arachnida</taxon>
        <taxon>Araneae</taxon>
        <taxon>Araneomorphae</taxon>
        <taxon>Entelegynae</taxon>
        <taxon>Araneoidea</taxon>
        <taxon>Nephilidae</taxon>
        <taxon>Trichonephila</taxon>
    </lineage>
</organism>
<feature type="non-terminal residue" evidence="1">
    <location>
        <position position="1"/>
    </location>
</feature>
<gene>
    <name evidence="1" type="ORF">TNCT_501001</name>
</gene>
<protein>
    <submittedName>
        <fullName evidence="1">Uncharacterized protein</fullName>
    </submittedName>
</protein>